<evidence type="ECO:0000313" key="2">
    <source>
        <dbReference type="Proteomes" id="UP000502196"/>
    </source>
</evidence>
<protein>
    <recommendedName>
        <fullName evidence="3">Transposase</fullName>
    </recommendedName>
</protein>
<dbReference type="AlphaFoldDB" id="A0A6F9EHC8"/>
<dbReference type="Proteomes" id="UP000502196">
    <property type="component" value="Chromosome"/>
</dbReference>
<sequence length="117" mass="13361">MQEEEIIAMTRTELRKTWADRVAHFEASGQSAAAWCAAHHIQPHQLYYWRRKLRASEKPQTPSASLLPQWLPVEIDETSTDAEASVVIRVHQIVLEARPGCSPEWLADLVRALMSRC</sequence>
<organism evidence="1 2">
    <name type="scientific">Kyrpidia spormannii</name>
    <dbReference type="NCBI Taxonomy" id="2055160"/>
    <lineage>
        <taxon>Bacteria</taxon>
        <taxon>Bacillati</taxon>
        <taxon>Bacillota</taxon>
        <taxon>Bacilli</taxon>
        <taxon>Bacillales</taxon>
        <taxon>Alicyclobacillaceae</taxon>
        <taxon>Kyrpidia</taxon>
    </lineage>
</organism>
<accession>A0A6F9EHC8</accession>
<evidence type="ECO:0008006" key="3">
    <source>
        <dbReference type="Google" id="ProtNLM"/>
    </source>
</evidence>
<reference evidence="1 2" key="1">
    <citation type="submission" date="2020-04" db="EMBL/GenBank/DDBJ databases">
        <authorList>
            <person name="Hogendoorn C."/>
        </authorList>
    </citation>
    <scope>NUCLEOTIDE SEQUENCE [LARGE SCALE GENOMIC DNA]</scope>
    <source>
        <strain evidence="1">COOX1</strain>
    </source>
</reference>
<evidence type="ECO:0000313" key="1">
    <source>
        <dbReference type="EMBL" id="CAB3395980.1"/>
    </source>
</evidence>
<dbReference type="EMBL" id="LR792683">
    <property type="protein sequence ID" value="CAB3395980.1"/>
    <property type="molecule type" value="Genomic_DNA"/>
</dbReference>
<name>A0A6F9EHC8_9BACL</name>
<proteinExistence type="predicted"/>
<gene>
    <name evidence="1" type="ORF">COOX1_3226</name>
</gene>
<dbReference type="NCBIfam" id="NF047593">
    <property type="entry name" value="IS66_ISAeme5_TnpA"/>
    <property type="match status" value="1"/>
</dbReference>